<dbReference type="PANTHER" id="PTHR33988">
    <property type="entry name" value="ENDORIBONUCLEASE MAZF-RELATED"/>
    <property type="match status" value="1"/>
</dbReference>
<proteinExistence type="inferred from homology"/>
<dbReference type="STRING" id="1423726.FC07_GL000339"/>
<dbReference type="Gene3D" id="2.30.30.110">
    <property type="match status" value="1"/>
</dbReference>
<dbReference type="Proteomes" id="UP000051461">
    <property type="component" value="Unassembled WGS sequence"/>
</dbReference>
<name>A0A0R1GKM7_9LACO</name>
<dbReference type="InterPro" id="IPR011067">
    <property type="entry name" value="Plasmid_toxin/cell-grow_inhib"/>
</dbReference>
<dbReference type="RefSeq" id="WP_057904853.1">
    <property type="nucleotide sequence ID" value="NZ_AZDA01000090.1"/>
</dbReference>
<dbReference type="AlphaFoldDB" id="A0A0R1GKM7"/>
<keyword evidence="2" id="KW-1277">Toxin-antitoxin system</keyword>
<keyword evidence="4" id="KW-1185">Reference proteome</keyword>
<evidence type="ECO:0000313" key="3">
    <source>
        <dbReference type="EMBL" id="KRK34590.1"/>
    </source>
</evidence>
<dbReference type="GO" id="GO:0004521">
    <property type="term" value="F:RNA endonuclease activity"/>
    <property type="evidence" value="ECO:0007669"/>
    <property type="project" value="TreeGrafter"/>
</dbReference>
<dbReference type="SUPFAM" id="SSF50118">
    <property type="entry name" value="Cell growth inhibitor/plasmid maintenance toxic component"/>
    <property type="match status" value="1"/>
</dbReference>
<accession>A0A0R1GKM7</accession>
<dbReference type="GO" id="GO:0006402">
    <property type="term" value="P:mRNA catabolic process"/>
    <property type="evidence" value="ECO:0007669"/>
    <property type="project" value="TreeGrafter"/>
</dbReference>
<dbReference type="PATRIC" id="fig|1423726.3.peg.356"/>
<dbReference type="Pfam" id="PF02452">
    <property type="entry name" value="PemK_toxin"/>
    <property type="match status" value="1"/>
</dbReference>
<comment type="similarity">
    <text evidence="1">Belongs to the PemK/MazF family.</text>
</comment>
<dbReference type="OrthoDB" id="9808744at2"/>
<evidence type="ECO:0000313" key="4">
    <source>
        <dbReference type="Proteomes" id="UP000051461"/>
    </source>
</evidence>
<dbReference type="GO" id="GO:0003677">
    <property type="term" value="F:DNA binding"/>
    <property type="evidence" value="ECO:0007669"/>
    <property type="project" value="InterPro"/>
</dbReference>
<evidence type="ECO:0000256" key="2">
    <source>
        <dbReference type="ARBA" id="ARBA00022649"/>
    </source>
</evidence>
<protein>
    <submittedName>
        <fullName evidence="3">ChpA protein</fullName>
    </submittedName>
</protein>
<sequence length="115" mass="13199">MNRQLRQKDIIWIDFDPQKGCEIKKRRPALILSSDSYNQQTGFLIVAPITSTLRALAGYYTLAGYKTVGQVIAAQVYSLDASDKAQRHATYIETMRDTDFYQVAQIVYYNFGFPF</sequence>
<dbReference type="GO" id="GO:0016075">
    <property type="term" value="P:rRNA catabolic process"/>
    <property type="evidence" value="ECO:0007669"/>
    <property type="project" value="TreeGrafter"/>
</dbReference>
<dbReference type="PANTHER" id="PTHR33988:SF3">
    <property type="entry name" value="ENDORIBONUCLEASE TOXIN CHPB-RELATED"/>
    <property type="match status" value="1"/>
</dbReference>
<dbReference type="InterPro" id="IPR003477">
    <property type="entry name" value="PemK-like"/>
</dbReference>
<organism evidence="3 4">
    <name type="scientific">Loigolactobacillus bifermentans DSM 20003</name>
    <dbReference type="NCBI Taxonomy" id="1423726"/>
    <lineage>
        <taxon>Bacteria</taxon>
        <taxon>Bacillati</taxon>
        <taxon>Bacillota</taxon>
        <taxon>Bacilli</taxon>
        <taxon>Lactobacillales</taxon>
        <taxon>Lactobacillaceae</taxon>
        <taxon>Loigolactobacillus</taxon>
    </lineage>
</organism>
<dbReference type="EMBL" id="AZDA01000090">
    <property type="protein sequence ID" value="KRK34590.1"/>
    <property type="molecule type" value="Genomic_DNA"/>
</dbReference>
<reference evidence="3 4" key="1">
    <citation type="journal article" date="2015" name="Genome Announc.">
        <title>Expanding the biotechnology potential of lactobacilli through comparative genomics of 213 strains and associated genera.</title>
        <authorList>
            <person name="Sun Z."/>
            <person name="Harris H.M."/>
            <person name="McCann A."/>
            <person name="Guo C."/>
            <person name="Argimon S."/>
            <person name="Zhang W."/>
            <person name="Yang X."/>
            <person name="Jeffery I.B."/>
            <person name="Cooney J.C."/>
            <person name="Kagawa T.F."/>
            <person name="Liu W."/>
            <person name="Song Y."/>
            <person name="Salvetti E."/>
            <person name="Wrobel A."/>
            <person name="Rasinkangas P."/>
            <person name="Parkhill J."/>
            <person name="Rea M.C."/>
            <person name="O'Sullivan O."/>
            <person name="Ritari J."/>
            <person name="Douillard F.P."/>
            <person name="Paul Ross R."/>
            <person name="Yang R."/>
            <person name="Briner A.E."/>
            <person name="Felis G.E."/>
            <person name="de Vos W.M."/>
            <person name="Barrangou R."/>
            <person name="Klaenhammer T.R."/>
            <person name="Caufield P.W."/>
            <person name="Cui Y."/>
            <person name="Zhang H."/>
            <person name="O'Toole P.W."/>
        </authorList>
    </citation>
    <scope>NUCLEOTIDE SEQUENCE [LARGE SCALE GENOMIC DNA]</scope>
    <source>
        <strain evidence="3 4">DSM 20003</strain>
    </source>
</reference>
<evidence type="ECO:0000256" key="1">
    <source>
        <dbReference type="ARBA" id="ARBA00007521"/>
    </source>
</evidence>
<comment type="caution">
    <text evidence="3">The sequence shown here is derived from an EMBL/GenBank/DDBJ whole genome shotgun (WGS) entry which is preliminary data.</text>
</comment>
<gene>
    <name evidence="3" type="ORF">FC07_GL000339</name>
</gene>